<sequence length="391" mass="43324">MKQVITTEQKPIKLWLDDIDNAALDQAKNLANLPFIFKHVAIMPDSHLGYGMPIGGVMATQNIIVPNAVGVDIGCGMCAVQTSMTEIDTNTLKGILGKIRMSIPLGFKHHSREQADWIHSCEASCKFIKDGIIEKEYKASLKQVGTLGGGNHFIEIQRGSDGHIWIMIHSGSRNMGLKVAKHYNDLAIKMNEKWFSSVPKKWELAFLPLDDEIGRAYFTEMNCCVEFALTNRQRMLDVVKKIFKENTHGNVDFGEMINIAHNYAAVEKHFGEKVVVHRKGATRAFPDQTGIIPGSQGSSSYIVKGKGNPDSFMSCSHGAGRKLGRKQAQRELNLKAEQERLDRLGVLHALRGKKSLDEAAGAYKDISVVMENQSDLVDIDVELRPLAVVKG</sequence>
<feature type="binding site" evidence="11">
    <location>
        <position position="72"/>
    </location>
    <ligand>
        <name>Mn(2+)</name>
        <dbReference type="ChEBI" id="CHEBI:29035"/>
        <label>1</label>
    </ligand>
</feature>
<feature type="binding site" evidence="11">
    <location>
        <position position="152"/>
    </location>
    <ligand>
        <name>Mn(2+)</name>
        <dbReference type="ChEBI" id="CHEBI:29035"/>
        <label>1</label>
    </ligand>
</feature>
<dbReference type="GO" id="GO:0030145">
    <property type="term" value="F:manganese ion binding"/>
    <property type="evidence" value="ECO:0007669"/>
    <property type="project" value="TreeGrafter"/>
</dbReference>
<feature type="binding site" evidence="10">
    <location>
        <position position="390"/>
    </location>
    <ligand>
        <name>GMP</name>
        <dbReference type="ChEBI" id="CHEBI:58115"/>
    </ligand>
</feature>
<dbReference type="InterPro" id="IPR001233">
    <property type="entry name" value="RtcB"/>
</dbReference>
<keyword evidence="3 11" id="KW-0479">Metal-binding</keyword>
<dbReference type="GO" id="GO:0005525">
    <property type="term" value="F:GTP binding"/>
    <property type="evidence" value="ECO:0007669"/>
    <property type="project" value="UniProtKB-KW"/>
</dbReference>
<evidence type="ECO:0000256" key="10">
    <source>
        <dbReference type="PIRSR" id="PIRSR601233-2"/>
    </source>
</evidence>
<dbReference type="OrthoDB" id="9802323at2"/>
<dbReference type="AlphaFoldDB" id="A0A1W1H9K0"/>
<evidence type="ECO:0000256" key="11">
    <source>
        <dbReference type="PIRSR" id="PIRSR601233-3"/>
    </source>
</evidence>
<feature type="binding site" evidence="10">
    <location>
        <begin position="317"/>
        <end position="320"/>
    </location>
    <ligand>
        <name>GMP</name>
        <dbReference type="ChEBI" id="CHEBI:58115"/>
    </ligand>
</feature>
<keyword evidence="13" id="KW-1185">Reference proteome</keyword>
<dbReference type="GO" id="GO:0006396">
    <property type="term" value="P:RNA processing"/>
    <property type="evidence" value="ECO:0007669"/>
    <property type="project" value="InterPro"/>
</dbReference>
<evidence type="ECO:0000256" key="7">
    <source>
        <dbReference type="ARBA" id="ARBA00023211"/>
    </source>
</evidence>
<feature type="binding site" evidence="11">
    <location>
        <position position="169"/>
    </location>
    <ligand>
        <name>Mn(2+)</name>
        <dbReference type="ChEBI" id="CHEBI:29035"/>
        <label>2</label>
    </ligand>
</feature>
<dbReference type="Gene3D" id="3.90.1860.10">
    <property type="entry name" value="tRNA-splicing ligase RtcB"/>
    <property type="match status" value="1"/>
</dbReference>
<dbReference type="Proteomes" id="UP000191931">
    <property type="component" value="Unassembled WGS sequence"/>
</dbReference>
<dbReference type="PANTHER" id="PTHR43749">
    <property type="entry name" value="RNA-SPLICING LIGASE RTCB"/>
    <property type="match status" value="1"/>
</dbReference>
<dbReference type="Pfam" id="PF01139">
    <property type="entry name" value="RtcB"/>
    <property type="match status" value="1"/>
</dbReference>
<dbReference type="GO" id="GO:0042245">
    <property type="term" value="P:RNA repair"/>
    <property type="evidence" value="ECO:0007669"/>
    <property type="project" value="UniProtKB-KW"/>
</dbReference>
<dbReference type="RefSeq" id="WP_080805818.1">
    <property type="nucleotide sequence ID" value="NZ_LT828551.1"/>
</dbReference>
<dbReference type="STRING" id="1246637.MTBBW1_1680031"/>
<accession>A0A1W1H9K0</accession>
<evidence type="ECO:0000256" key="5">
    <source>
        <dbReference type="ARBA" id="ARBA00022800"/>
    </source>
</evidence>
<dbReference type="SUPFAM" id="SSF103365">
    <property type="entry name" value="Hypothetical protein PH1602"/>
    <property type="match status" value="1"/>
</dbReference>
<protein>
    <recommendedName>
        <fullName evidence="1">3'-phosphate/5'-hydroxy nucleic acid ligase</fullName>
        <ecNumber evidence="1">6.5.1.8</ecNumber>
    </recommendedName>
</protein>
<keyword evidence="7 11" id="KW-0464">Manganese</keyword>
<reference evidence="12 13" key="1">
    <citation type="submission" date="2017-03" db="EMBL/GenBank/DDBJ databases">
        <authorList>
            <person name="Afonso C.L."/>
            <person name="Miller P.J."/>
            <person name="Scott M.A."/>
            <person name="Spackman E."/>
            <person name="Goraichik I."/>
            <person name="Dimitrov K.M."/>
            <person name="Suarez D.L."/>
            <person name="Swayne D.E."/>
        </authorList>
    </citation>
    <scope>NUCLEOTIDE SEQUENCE [LARGE SCALE GENOMIC DNA]</scope>
    <source>
        <strain evidence="12">PRJEB14757</strain>
    </source>
</reference>
<proteinExistence type="predicted"/>
<comment type="catalytic activity">
    <reaction evidence="8">
        <text>a 3'-end 3'-phospho-ribonucleotide-RNA + a 5'-end dephospho-ribonucleoside-RNA + GTP = a ribonucleotidyl-ribonucleotide-RNA + GMP + diphosphate</text>
        <dbReference type="Rhea" id="RHEA:68076"/>
        <dbReference type="Rhea" id="RHEA-COMP:10463"/>
        <dbReference type="Rhea" id="RHEA-COMP:13936"/>
        <dbReference type="Rhea" id="RHEA-COMP:17355"/>
        <dbReference type="ChEBI" id="CHEBI:33019"/>
        <dbReference type="ChEBI" id="CHEBI:37565"/>
        <dbReference type="ChEBI" id="CHEBI:58115"/>
        <dbReference type="ChEBI" id="CHEBI:83062"/>
        <dbReference type="ChEBI" id="CHEBI:138284"/>
        <dbReference type="ChEBI" id="CHEBI:173118"/>
        <dbReference type="EC" id="6.5.1.8"/>
    </reaction>
</comment>
<name>A0A1W1H9K0_9BACT</name>
<organism evidence="12 13">
    <name type="scientific">Desulfamplus magnetovallimortis</name>
    <dbReference type="NCBI Taxonomy" id="1246637"/>
    <lineage>
        <taxon>Bacteria</taxon>
        <taxon>Pseudomonadati</taxon>
        <taxon>Thermodesulfobacteriota</taxon>
        <taxon>Desulfobacteria</taxon>
        <taxon>Desulfobacterales</taxon>
        <taxon>Desulfobacteraceae</taxon>
        <taxon>Desulfamplus</taxon>
    </lineage>
</organism>
<dbReference type="EMBL" id="FWEV01000077">
    <property type="protein sequence ID" value="SLM29119.1"/>
    <property type="molecule type" value="Genomic_DNA"/>
</dbReference>
<evidence type="ECO:0000256" key="4">
    <source>
        <dbReference type="ARBA" id="ARBA00022741"/>
    </source>
</evidence>
<evidence type="ECO:0000256" key="9">
    <source>
        <dbReference type="PIRSR" id="PIRSR601233-1"/>
    </source>
</evidence>
<feature type="binding site" evidence="11">
    <location>
        <position position="261"/>
    </location>
    <ligand>
        <name>Mn(2+)</name>
        <dbReference type="ChEBI" id="CHEBI:29035"/>
        <label>2</label>
    </ligand>
</feature>
<feature type="binding site" evidence="10">
    <location>
        <begin position="261"/>
        <end position="262"/>
    </location>
    <ligand>
        <name>GMP</name>
        <dbReference type="ChEBI" id="CHEBI:58115"/>
    </ligand>
</feature>
<dbReference type="GO" id="GO:0003909">
    <property type="term" value="F:DNA ligase activity"/>
    <property type="evidence" value="ECO:0007669"/>
    <property type="project" value="TreeGrafter"/>
</dbReference>
<keyword evidence="4 10" id="KW-0547">Nucleotide-binding</keyword>
<dbReference type="GO" id="GO:0170057">
    <property type="term" value="F:RNA ligase (GTP) activity"/>
    <property type="evidence" value="ECO:0007669"/>
    <property type="project" value="UniProtKB-EC"/>
</dbReference>
<evidence type="ECO:0000313" key="13">
    <source>
        <dbReference type="Proteomes" id="UP000191931"/>
    </source>
</evidence>
<evidence type="ECO:0000256" key="6">
    <source>
        <dbReference type="ARBA" id="ARBA00023134"/>
    </source>
</evidence>
<evidence type="ECO:0000256" key="8">
    <source>
        <dbReference type="ARBA" id="ARBA00047746"/>
    </source>
</evidence>
<keyword evidence="2" id="KW-0436">Ligase</keyword>
<comment type="cofactor">
    <cofactor evidence="11">
        <name>Mn(2+)</name>
        <dbReference type="ChEBI" id="CHEBI:29035"/>
    </cofactor>
    <text evidence="11">Binds 2 manganese ions per subunit.</text>
</comment>
<keyword evidence="5" id="KW-0692">RNA repair</keyword>
<dbReference type="GO" id="GO:0006281">
    <property type="term" value="P:DNA repair"/>
    <property type="evidence" value="ECO:0007669"/>
    <property type="project" value="TreeGrafter"/>
</dbReference>
<evidence type="ECO:0000256" key="3">
    <source>
        <dbReference type="ARBA" id="ARBA00022723"/>
    </source>
</evidence>
<evidence type="ECO:0000256" key="2">
    <source>
        <dbReference type="ARBA" id="ARBA00022598"/>
    </source>
</evidence>
<feature type="active site" description="GMP-histidine intermediate" evidence="9">
    <location>
        <position position="317"/>
    </location>
</feature>
<dbReference type="InterPro" id="IPR052915">
    <property type="entry name" value="RtcB-like"/>
</dbReference>
<feature type="binding site" evidence="10">
    <location>
        <position position="300"/>
    </location>
    <ligand>
        <name>GMP</name>
        <dbReference type="ChEBI" id="CHEBI:58115"/>
    </ligand>
</feature>
<feature type="binding site" evidence="10">
    <location>
        <begin position="151"/>
        <end position="155"/>
    </location>
    <ligand>
        <name>GMP</name>
        <dbReference type="ChEBI" id="CHEBI:58115"/>
    </ligand>
</feature>
<dbReference type="PANTHER" id="PTHR43749:SF2">
    <property type="entry name" value="RNA-SPLICING LIGASE RTCB"/>
    <property type="match status" value="1"/>
</dbReference>
<dbReference type="EC" id="6.5.1.8" evidence="1"/>
<evidence type="ECO:0000313" key="12">
    <source>
        <dbReference type="EMBL" id="SLM29119.1"/>
    </source>
</evidence>
<gene>
    <name evidence="12" type="ORF">MTBBW1_1680031</name>
</gene>
<dbReference type="InterPro" id="IPR036025">
    <property type="entry name" value="RtcB-like_sf"/>
</dbReference>
<keyword evidence="6 10" id="KW-0342">GTP-binding</keyword>
<evidence type="ECO:0000256" key="1">
    <source>
        <dbReference type="ARBA" id="ARBA00012726"/>
    </source>
</evidence>